<dbReference type="OrthoDB" id="1871608at2759"/>
<evidence type="ECO:0000313" key="9">
    <source>
        <dbReference type="Proteomes" id="UP000653305"/>
    </source>
</evidence>
<reference evidence="8" key="1">
    <citation type="submission" date="2020-07" db="EMBL/GenBank/DDBJ databases">
        <title>Ethylene signaling mediates host invasion by parasitic plants.</title>
        <authorList>
            <person name="Yoshida S."/>
        </authorList>
    </citation>
    <scope>NUCLEOTIDE SEQUENCE</scope>
    <source>
        <strain evidence="8">Okayama</strain>
    </source>
</reference>
<comment type="subcellular location">
    <subcellularLocation>
        <location evidence="1">Nucleus</location>
    </subcellularLocation>
</comment>
<dbReference type="InterPro" id="IPR044686">
    <property type="entry name" value="OFP17"/>
</dbReference>
<evidence type="ECO:0000256" key="3">
    <source>
        <dbReference type="ARBA" id="ARBA00023015"/>
    </source>
</evidence>
<dbReference type="Proteomes" id="UP000653305">
    <property type="component" value="Unassembled WGS sequence"/>
</dbReference>
<evidence type="ECO:0000313" key="8">
    <source>
        <dbReference type="EMBL" id="GFP80534.1"/>
    </source>
</evidence>
<keyword evidence="9" id="KW-1185">Reference proteome</keyword>
<keyword evidence="4" id="KW-0804">Transcription</keyword>
<keyword evidence="3" id="KW-0805">Transcription regulation</keyword>
<dbReference type="PROSITE" id="PS51754">
    <property type="entry name" value="OVATE"/>
    <property type="match status" value="1"/>
</dbReference>
<evidence type="ECO:0000259" key="7">
    <source>
        <dbReference type="PROSITE" id="PS51754"/>
    </source>
</evidence>
<dbReference type="GO" id="GO:0005634">
    <property type="term" value="C:nucleus"/>
    <property type="evidence" value="ECO:0007669"/>
    <property type="project" value="UniProtKB-SubCell"/>
</dbReference>
<dbReference type="EMBL" id="BMAC01000020">
    <property type="protein sequence ID" value="GFP80534.1"/>
    <property type="molecule type" value="Genomic_DNA"/>
</dbReference>
<sequence>MDRVTELKSFSEAEHHKAPYPSPITPAYIRLSRKEVNSDRDDVDDSCRSFENYLVDMIVEEGKMRDLADVEEVLYCWENLRCPVFVDLVSRFYGELCSDLFSSGSEIDKGTNNGFIR</sequence>
<keyword evidence="5" id="KW-0539">Nucleus</keyword>
<keyword evidence="2" id="KW-0678">Repressor</keyword>
<dbReference type="AlphaFoldDB" id="A0A830B788"/>
<accession>A0A830B788</accession>
<evidence type="ECO:0000256" key="6">
    <source>
        <dbReference type="SAM" id="MobiDB-lite"/>
    </source>
</evidence>
<gene>
    <name evidence="8" type="ORF">PHJA_000196800</name>
</gene>
<feature type="domain" description="OVATE" evidence="7">
    <location>
        <begin position="38"/>
        <end position="99"/>
    </location>
</feature>
<evidence type="ECO:0000256" key="1">
    <source>
        <dbReference type="ARBA" id="ARBA00004123"/>
    </source>
</evidence>
<dbReference type="PANTHER" id="PTHR34042:SF1">
    <property type="entry name" value="TRANSCRIPTION REPRESSOR OFP17"/>
    <property type="match status" value="1"/>
</dbReference>
<feature type="compositionally biased region" description="Basic and acidic residues" evidence="6">
    <location>
        <begin position="1"/>
        <end position="17"/>
    </location>
</feature>
<evidence type="ECO:0000256" key="2">
    <source>
        <dbReference type="ARBA" id="ARBA00022491"/>
    </source>
</evidence>
<dbReference type="InterPro" id="IPR006458">
    <property type="entry name" value="Ovate_C"/>
</dbReference>
<organism evidence="8 9">
    <name type="scientific">Phtheirospermum japonicum</name>
    <dbReference type="NCBI Taxonomy" id="374723"/>
    <lineage>
        <taxon>Eukaryota</taxon>
        <taxon>Viridiplantae</taxon>
        <taxon>Streptophyta</taxon>
        <taxon>Embryophyta</taxon>
        <taxon>Tracheophyta</taxon>
        <taxon>Spermatophyta</taxon>
        <taxon>Magnoliopsida</taxon>
        <taxon>eudicotyledons</taxon>
        <taxon>Gunneridae</taxon>
        <taxon>Pentapetalae</taxon>
        <taxon>asterids</taxon>
        <taxon>lamiids</taxon>
        <taxon>Lamiales</taxon>
        <taxon>Orobanchaceae</taxon>
        <taxon>Orobanchaceae incertae sedis</taxon>
        <taxon>Phtheirospermum</taxon>
    </lineage>
</organism>
<name>A0A830B788_9LAMI</name>
<evidence type="ECO:0000256" key="5">
    <source>
        <dbReference type="ARBA" id="ARBA00023242"/>
    </source>
</evidence>
<evidence type="ECO:0000256" key="4">
    <source>
        <dbReference type="ARBA" id="ARBA00023163"/>
    </source>
</evidence>
<comment type="caution">
    <text evidence="8">The sequence shown here is derived from an EMBL/GenBank/DDBJ whole genome shotgun (WGS) entry which is preliminary data.</text>
</comment>
<dbReference type="PANTHER" id="PTHR34042">
    <property type="entry name" value="TRANSCRIPTION REPRESSOR OFP17"/>
    <property type="match status" value="1"/>
</dbReference>
<proteinExistence type="predicted"/>
<feature type="region of interest" description="Disordered" evidence="6">
    <location>
        <begin position="1"/>
        <end position="21"/>
    </location>
</feature>
<dbReference type="GO" id="GO:0045892">
    <property type="term" value="P:negative regulation of DNA-templated transcription"/>
    <property type="evidence" value="ECO:0007669"/>
    <property type="project" value="InterPro"/>
</dbReference>
<protein>
    <submittedName>
        <fullName evidence="8">Transcription repressor ofp17</fullName>
    </submittedName>
</protein>